<name>A0ACC0WLT2_9STRA</name>
<dbReference type="EMBL" id="CM047589">
    <property type="protein sequence ID" value="KAI9919840.1"/>
    <property type="molecule type" value="Genomic_DNA"/>
</dbReference>
<evidence type="ECO:0000313" key="2">
    <source>
        <dbReference type="Proteomes" id="UP001163321"/>
    </source>
</evidence>
<keyword evidence="2" id="KW-1185">Reference proteome</keyword>
<proteinExistence type="predicted"/>
<gene>
    <name evidence="1" type="ORF">PsorP6_015866</name>
</gene>
<evidence type="ECO:0000313" key="1">
    <source>
        <dbReference type="EMBL" id="KAI9919840.1"/>
    </source>
</evidence>
<reference evidence="1 2" key="1">
    <citation type="journal article" date="2022" name="bioRxiv">
        <title>The genome of the oomycete Peronosclerospora sorghi, a cosmopolitan pathogen of maize and sorghum, is inflated with dispersed pseudogenes.</title>
        <authorList>
            <person name="Fletcher K."/>
            <person name="Martin F."/>
            <person name="Isakeit T."/>
            <person name="Cavanaugh K."/>
            <person name="Magill C."/>
            <person name="Michelmore R."/>
        </authorList>
    </citation>
    <scope>NUCLEOTIDE SEQUENCE [LARGE SCALE GENOMIC DNA]</scope>
    <source>
        <strain evidence="1">P6</strain>
    </source>
</reference>
<dbReference type="Proteomes" id="UP001163321">
    <property type="component" value="Chromosome 10"/>
</dbReference>
<comment type="caution">
    <text evidence="1">The sequence shown here is derived from an EMBL/GenBank/DDBJ whole genome shotgun (WGS) entry which is preliminary data.</text>
</comment>
<accession>A0ACC0WLT2</accession>
<sequence length="171" mass="20035">MAPIHDIEVEGVTTFTETPTTSYRYVLKLKRDKLSIWMEDRTRGALRVVLDFKFRFLRLERSKTFQFVLDPVSMKQIDVLELKLRDQQDELERHRGELEREWEELVRLRGETLAHVELKASTKHVETCNILWNDIKSVTIAVNSETGEVSTQRPGIYSLVAMVQTQASWQN</sequence>
<organism evidence="1 2">
    <name type="scientific">Peronosclerospora sorghi</name>
    <dbReference type="NCBI Taxonomy" id="230839"/>
    <lineage>
        <taxon>Eukaryota</taxon>
        <taxon>Sar</taxon>
        <taxon>Stramenopiles</taxon>
        <taxon>Oomycota</taxon>
        <taxon>Peronosporomycetes</taxon>
        <taxon>Peronosporales</taxon>
        <taxon>Peronosporaceae</taxon>
        <taxon>Peronosclerospora</taxon>
    </lineage>
</organism>
<protein>
    <submittedName>
        <fullName evidence="1">Uncharacterized protein</fullName>
    </submittedName>
</protein>